<accession>X0WJE6</accession>
<dbReference type="InterPro" id="IPR027408">
    <property type="entry name" value="PNPase/RNase_PH_dom_sf"/>
</dbReference>
<evidence type="ECO:0000313" key="4">
    <source>
        <dbReference type="EMBL" id="GAG12816.1"/>
    </source>
</evidence>
<sequence>MKYDKRFDKRKFEEMRPMEAKAGIIENADGSGFFKIKGKNGNTTAYAAVYGPKELHPKFLQNPKKGILRCSYNMMPFSGAGDRVRPGHNRRSREISLVTEKALEPVVDLNDYPNSVVDVFIELIETDAGSRCAGICAAAIALADAGIPMKDLIAAVSVGKVGDKLVVDLDGEEEHFENNEATDIPMAMIQRSKEISLLQMDGYI</sequence>
<dbReference type="InterPro" id="IPR050080">
    <property type="entry name" value="RNase_PH"/>
</dbReference>
<protein>
    <submittedName>
        <fullName evidence="4">Uncharacterized protein</fullName>
    </submittedName>
</protein>
<organism evidence="4">
    <name type="scientific">marine sediment metagenome</name>
    <dbReference type="NCBI Taxonomy" id="412755"/>
    <lineage>
        <taxon>unclassified sequences</taxon>
        <taxon>metagenomes</taxon>
        <taxon>ecological metagenomes</taxon>
    </lineage>
</organism>
<dbReference type="GO" id="GO:0003723">
    <property type="term" value="F:RNA binding"/>
    <property type="evidence" value="ECO:0007669"/>
    <property type="project" value="TreeGrafter"/>
</dbReference>
<name>X0WJE6_9ZZZZ</name>
<comment type="caution">
    <text evidence="4">The sequence shown here is derived from an EMBL/GenBank/DDBJ whole genome shotgun (WGS) entry which is preliminary data.</text>
</comment>
<dbReference type="GO" id="GO:0010467">
    <property type="term" value="P:gene expression"/>
    <property type="evidence" value="ECO:0007669"/>
    <property type="project" value="UniProtKB-ARBA"/>
</dbReference>
<dbReference type="Gene3D" id="3.30.230.70">
    <property type="entry name" value="GHMP Kinase, N-terminal domain"/>
    <property type="match status" value="1"/>
</dbReference>
<evidence type="ECO:0000259" key="3">
    <source>
        <dbReference type="Pfam" id="PF03725"/>
    </source>
</evidence>
<dbReference type="GO" id="GO:0000177">
    <property type="term" value="C:cytoplasmic exosome (RNase complex)"/>
    <property type="evidence" value="ECO:0007669"/>
    <property type="project" value="TreeGrafter"/>
</dbReference>
<dbReference type="GO" id="GO:0016075">
    <property type="term" value="P:rRNA catabolic process"/>
    <property type="evidence" value="ECO:0007669"/>
    <property type="project" value="TreeGrafter"/>
</dbReference>
<dbReference type="SUPFAM" id="SSF54211">
    <property type="entry name" value="Ribosomal protein S5 domain 2-like"/>
    <property type="match status" value="1"/>
</dbReference>
<dbReference type="Pfam" id="PF03725">
    <property type="entry name" value="RNase_PH_C"/>
    <property type="match status" value="1"/>
</dbReference>
<feature type="non-terminal residue" evidence="4">
    <location>
        <position position="204"/>
    </location>
</feature>
<feature type="domain" description="Exoribonuclease phosphorolytic" evidence="3">
    <location>
        <begin position="151"/>
        <end position="203"/>
    </location>
</feature>
<feature type="domain" description="Exoribonuclease phosphorolytic" evidence="2">
    <location>
        <begin position="14"/>
        <end position="148"/>
    </location>
</feature>
<dbReference type="EMBL" id="BARS01020945">
    <property type="protein sequence ID" value="GAG12816.1"/>
    <property type="molecule type" value="Genomic_DNA"/>
</dbReference>
<dbReference type="AlphaFoldDB" id="X0WJE6"/>
<gene>
    <name evidence="4" type="ORF">S01H1_33719</name>
</gene>
<comment type="similarity">
    <text evidence="1">Belongs to the RNase PH family.</text>
</comment>
<dbReference type="Pfam" id="PF01138">
    <property type="entry name" value="RNase_PH"/>
    <property type="match status" value="1"/>
</dbReference>
<dbReference type="InterPro" id="IPR020568">
    <property type="entry name" value="Ribosomal_Su5_D2-typ_SF"/>
</dbReference>
<dbReference type="InterPro" id="IPR001247">
    <property type="entry name" value="ExoRNase_PH_dom1"/>
</dbReference>
<dbReference type="InterPro" id="IPR015847">
    <property type="entry name" value="ExoRNase_PH_dom2"/>
</dbReference>
<dbReference type="PANTHER" id="PTHR11953:SF0">
    <property type="entry name" value="EXOSOME COMPLEX COMPONENT RRP41"/>
    <property type="match status" value="1"/>
</dbReference>
<dbReference type="PANTHER" id="PTHR11953">
    <property type="entry name" value="EXOSOME COMPLEX COMPONENT"/>
    <property type="match status" value="1"/>
</dbReference>
<evidence type="ECO:0000256" key="1">
    <source>
        <dbReference type="ARBA" id="ARBA00006678"/>
    </source>
</evidence>
<proteinExistence type="inferred from homology"/>
<reference evidence="4" key="1">
    <citation type="journal article" date="2014" name="Front. Microbiol.">
        <title>High frequency of phylogenetically diverse reductive dehalogenase-homologous genes in deep subseafloor sedimentary metagenomes.</title>
        <authorList>
            <person name="Kawai M."/>
            <person name="Futagami T."/>
            <person name="Toyoda A."/>
            <person name="Takaki Y."/>
            <person name="Nishi S."/>
            <person name="Hori S."/>
            <person name="Arai W."/>
            <person name="Tsubouchi T."/>
            <person name="Morono Y."/>
            <person name="Uchiyama I."/>
            <person name="Ito T."/>
            <person name="Fujiyama A."/>
            <person name="Inagaki F."/>
            <person name="Takami H."/>
        </authorList>
    </citation>
    <scope>NUCLEOTIDE SEQUENCE</scope>
    <source>
        <strain evidence="4">Expedition CK06-06</strain>
    </source>
</reference>
<evidence type="ECO:0000259" key="2">
    <source>
        <dbReference type="Pfam" id="PF01138"/>
    </source>
</evidence>